<dbReference type="EMBL" id="QEAS01000013">
    <property type="protein sequence ID" value="PWG79587.1"/>
    <property type="molecule type" value="Genomic_DNA"/>
</dbReference>
<protein>
    <submittedName>
        <fullName evidence="3">EamA family transporter</fullName>
    </submittedName>
</protein>
<feature type="domain" description="EamA" evidence="2">
    <location>
        <begin position="7"/>
        <end position="149"/>
    </location>
</feature>
<evidence type="ECO:0000259" key="2">
    <source>
        <dbReference type="Pfam" id="PF00892"/>
    </source>
</evidence>
<feature type="transmembrane region" description="Helical" evidence="1">
    <location>
        <begin position="7"/>
        <end position="24"/>
    </location>
</feature>
<feature type="transmembrane region" description="Helical" evidence="1">
    <location>
        <begin position="246"/>
        <end position="263"/>
    </location>
</feature>
<comment type="caution">
    <text evidence="3">The sequence shown here is derived from an EMBL/GenBank/DDBJ whole genome shotgun (WGS) entry which is preliminary data.</text>
</comment>
<dbReference type="Pfam" id="PF00892">
    <property type="entry name" value="EamA"/>
    <property type="match status" value="2"/>
</dbReference>
<organism evidence="3 4">
    <name type="scientific">Pararcticibacter amylolyticus</name>
    <dbReference type="NCBI Taxonomy" id="2173175"/>
    <lineage>
        <taxon>Bacteria</taxon>
        <taxon>Pseudomonadati</taxon>
        <taxon>Bacteroidota</taxon>
        <taxon>Sphingobacteriia</taxon>
        <taxon>Sphingobacteriales</taxon>
        <taxon>Sphingobacteriaceae</taxon>
        <taxon>Pararcticibacter</taxon>
    </lineage>
</organism>
<keyword evidence="1" id="KW-1133">Transmembrane helix</keyword>
<keyword evidence="4" id="KW-1185">Reference proteome</keyword>
<gene>
    <name evidence="3" type="ORF">DDR33_16095</name>
</gene>
<proteinExistence type="predicted"/>
<dbReference type="InterPro" id="IPR000620">
    <property type="entry name" value="EamA_dom"/>
</dbReference>
<dbReference type="OrthoDB" id="369870at2"/>
<feature type="transmembrane region" description="Helical" evidence="1">
    <location>
        <begin position="36"/>
        <end position="56"/>
    </location>
</feature>
<name>A0A2U2PDV7_9SPHI</name>
<dbReference type="SUPFAM" id="SSF103481">
    <property type="entry name" value="Multidrug resistance efflux transporter EmrE"/>
    <property type="match status" value="2"/>
</dbReference>
<dbReference type="PANTHER" id="PTHR22911:SF137">
    <property type="entry name" value="SOLUTE CARRIER FAMILY 35 MEMBER G2-RELATED"/>
    <property type="match status" value="1"/>
</dbReference>
<keyword evidence="1" id="KW-0472">Membrane</keyword>
<feature type="domain" description="EamA" evidence="2">
    <location>
        <begin position="156"/>
        <end position="285"/>
    </location>
</feature>
<evidence type="ECO:0000313" key="4">
    <source>
        <dbReference type="Proteomes" id="UP000245647"/>
    </source>
</evidence>
<sequence length="300" mass="34104">MKVAKYYAAAIAAFVIWGFFSLVLKPIHNYPSLDILFYRVFFCGAIMLFISLLIRRKVLRETRKAFKRLSKREKRRLVLLNLGGGVFLTGNWFFFIYVMNHVSVKATSLAYLVCPILTTVLANFLLKEKLDKYQWAAVALSTAGCLLISFNHLSDIIYSLIIASTYAIYLVSQRVNTGFDKFFLLSVQILFSALLLLPFYPAFSSGMPGTPLFYSLIALIAVLFTIVPLFLNLYALHGIPSSTVGMLLYINPIIAFFLAVYYYHEKVDMLQVIAYSSILLSIVLFNKQNIQGRKPAVFRQ</sequence>
<feature type="transmembrane region" description="Helical" evidence="1">
    <location>
        <begin position="156"/>
        <end position="175"/>
    </location>
</feature>
<dbReference type="Proteomes" id="UP000245647">
    <property type="component" value="Unassembled WGS sequence"/>
</dbReference>
<dbReference type="RefSeq" id="WP_109416831.1">
    <property type="nucleotide sequence ID" value="NZ_QEAS01000013.1"/>
</dbReference>
<feature type="transmembrane region" description="Helical" evidence="1">
    <location>
        <begin position="109"/>
        <end position="126"/>
    </location>
</feature>
<feature type="transmembrane region" description="Helical" evidence="1">
    <location>
        <begin position="182"/>
        <end position="200"/>
    </location>
</feature>
<feature type="transmembrane region" description="Helical" evidence="1">
    <location>
        <begin position="77"/>
        <end position="97"/>
    </location>
</feature>
<feature type="transmembrane region" description="Helical" evidence="1">
    <location>
        <begin position="269"/>
        <end position="285"/>
    </location>
</feature>
<dbReference type="InterPro" id="IPR037185">
    <property type="entry name" value="EmrE-like"/>
</dbReference>
<feature type="transmembrane region" description="Helical" evidence="1">
    <location>
        <begin position="212"/>
        <end position="234"/>
    </location>
</feature>
<dbReference type="GO" id="GO:0016020">
    <property type="term" value="C:membrane"/>
    <property type="evidence" value="ECO:0007669"/>
    <property type="project" value="InterPro"/>
</dbReference>
<evidence type="ECO:0000313" key="3">
    <source>
        <dbReference type="EMBL" id="PWG79587.1"/>
    </source>
</evidence>
<accession>A0A2U2PDV7</accession>
<reference evidence="3 4" key="1">
    <citation type="submission" date="2018-04" db="EMBL/GenBank/DDBJ databases">
        <title>Pedobacter chongqingensis sp. nov., isolated from a rottenly hemp rope.</title>
        <authorList>
            <person name="Cai Y."/>
        </authorList>
    </citation>
    <scope>NUCLEOTIDE SEQUENCE [LARGE SCALE GENOMIC DNA]</scope>
    <source>
        <strain evidence="3 4">FJ4-8</strain>
    </source>
</reference>
<dbReference type="Gene3D" id="1.10.3730.20">
    <property type="match status" value="1"/>
</dbReference>
<dbReference type="AlphaFoldDB" id="A0A2U2PDV7"/>
<keyword evidence="1" id="KW-0812">Transmembrane</keyword>
<evidence type="ECO:0000256" key="1">
    <source>
        <dbReference type="SAM" id="Phobius"/>
    </source>
</evidence>
<feature type="transmembrane region" description="Helical" evidence="1">
    <location>
        <begin position="133"/>
        <end position="150"/>
    </location>
</feature>
<dbReference type="PANTHER" id="PTHR22911">
    <property type="entry name" value="ACYL-MALONYL CONDENSING ENZYME-RELATED"/>
    <property type="match status" value="1"/>
</dbReference>